<dbReference type="GeneID" id="18914379"/>
<reference evidence="1 2" key="1">
    <citation type="journal article" date="2012" name="BMC Genomics">
        <title>Comparative genomics of the white-rot fungi, Phanerochaete carnosa and P. chrysosporium, to elucidate the genetic basis of the distinct wood types they colonize.</title>
        <authorList>
            <person name="Suzuki H."/>
            <person name="MacDonald J."/>
            <person name="Syed K."/>
            <person name="Salamov A."/>
            <person name="Hori C."/>
            <person name="Aerts A."/>
            <person name="Henrissat B."/>
            <person name="Wiebenga A."/>
            <person name="vanKuyk P.A."/>
            <person name="Barry K."/>
            <person name="Lindquist E."/>
            <person name="LaButti K."/>
            <person name="Lapidus A."/>
            <person name="Lucas S."/>
            <person name="Coutinho P."/>
            <person name="Gong Y."/>
            <person name="Samejima M."/>
            <person name="Mahadevan R."/>
            <person name="Abou-Zaid M."/>
            <person name="de Vries R.P."/>
            <person name="Igarashi K."/>
            <person name="Yadav J.S."/>
            <person name="Grigoriev I.V."/>
            <person name="Master E.R."/>
        </authorList>
    </citation>
    <scope>NUCLEOTIDE SEQUENCE [LARGE SCALE GENOMIC DNA]</scope>
    <source>
        <strain evidence="1 2">HHB-10118-sp</strain>
    </source>
</reference>
<gene>
    <name evidence="1" type="ORF">PHACADRAFT_248502</name>
</gene>
<dbReference type="Proteomes" id="UP000008370">
    <property type="component" value="Unassembled WGS sequence"/>
</dbReference>
<name>K5WQG7_PHACS</name>
<organism evidence="1 2">
    <name type="scientific">Phanerochaete carnosa (strain HHB-10118-sp)</name>
    <name type="common">White-rot fungus</name>
    <name type="synonym">Peniophora carnosa</name>
    <dbReference type="NCBI Taxonomy" id="650164"/>
    <lineage>
        <taxon>Eukaryota</taxon>
        <taxon>Fungi</taxon>
        <taxon>Dikarya</taxon>
        <taxon>Basidiomycota</taxon>
        <taxon>Agaricomycotina</taxon>
        <taxon>Agaricomycetes</taxon>
        <taxon>Polyporales</taxon>
        <taxon>Phanerochaetaceae</taxon>
        <taxon>Phanerochaete</taxon>
    </lineage>
</organism>
<protein>
    <submittedName>
        <fullName evidence="1">Uncharacterized protein</fullName>
    </submittedName>
</protein>
<proteinExistence type="predicted"/>
<dbReference type="EMBL" id="JH930468">
    <property type="protein sequence ID" value="EKM61725.1"/>
    <property type="molecule type" value="Genomic_DNA"/>
</dbReference>
<keyword evidence="2" id="KW-1185">Reference proteome</keyword>
<dbReference type="InParanoid" id="K5WQG7"/>
<feature type="non-terminal residue" evidence="1">
    <location>
        <position position="1"/>
    </location>
</feature>
<accession>K5WQG7</accession>
<dbReference type="HOGENOM" id="CLU_1286034_0_0_1"/>
<dbReference type="KEGG" id="pco:PHACADRAFT_248502"/>
<evidence type="ECO:0000313" key="2">
    <source>
        <dbReference type="Proteomes" id="UP000008370"/>
    </source>
</evidence>
<evidence type="ECO:0000313" key="1">
    <source>
        <dbReference type="EMBL" id="EKM61725.1"/>
    </source>
</evidence>
<dbReference type="RefSeq" id="XP_007391128.1">
    <property type="nucleotide sequence ID" value="XM_007391066.1"/>
</dbReference>
<sequence>MVVPAWMLAAASTRHSFSRRRTAGPAVPAETCAIIELIRTFFDDSELALSRFDVKEATADTYRFVGSLSSEVLKSNPHVSVQVVKSAPYAGGNEAWFVRQIVLADCESISMESHPYLHTRDWSMVTSLLYAFPRLERFQVLCGEKHSKEDFCMFSDRVVGGLNSHTKRLVTLQYDPDLPDGRYLQPALFDLTEADVEEAREKKRQAKEKDRWRRL</sequence>
<dbReference type="AlphaFoldDB" id="K5WQG7"/>